<feature type="binding site" evidence="6">
    <location>
        <position position="270"/>
    </location>
    <ligand>
        <name>(2E)-4-hydroxy-3-methylbut-2-enyl diphosphate</name>
        <dbReference type="ChEBI" id="CHEBI:128753"/>
    </ligand>
</feature>
<organism evidence="7 8">
    <name type="scientific">Riesia pediculicola (strain USDA)</name>
    <dbReference type="NCBI Taxonomy" id="515618"/>
    <lineage>
        <taxon>Bacteria</taxon>
        <taxon>Pseudomonadati</taxon>
        <taxon>Pseudomonadota</taxon>
        <taxon>Gammaproteobacteria</taxon>
        <taxon>Enterobacterales</taxon>
        <taxon>Enterobacteriaceae</taxon>
        <taxon>Candidatus Riesia</taxon>
    </lineage>
</organism>
<dbReference type="EMBL" id="CP001085">
    <property type="protein sequence ID" value="ADD79925.1"/>
    <property type="molecule type" value="Genomic_DNA"/>
</dbReference>
<keyword evidence="3 6" id="KW-0408">Iron</keyword>
<feature type="binding site" evidence="6">
    <location>
        <position position="168"/>
    </location>
    <ligand>
        <name>(2E)-4-hydroxy-3-methylbut-2-enyl diphosphate</name>
        <dbReference type="ChEBI" id="CHEBI:128753"/>
    </ligand>
</feature>
<keyword evidence="2 6" id="KW-0479">Metal-binding</keyword>
<comment type="subunit">
    <text evidence="6">Homodimer.</text>
</comment>
<feature type="binding site" evidence="6">
    <location>
        <position position="226"/>
    </location>
    <ligand>
        <name>dimethylallyl diphosphate</name>
        <dbReference type="ChEBI" id="CHEBI:57623"/>
    </ligand>
</feature>
<dbReference type="UniPathway" id="UPA00056">
    <property type="reaction ID" value="UER00097"/>
</dbReference>
<gene>
    <name evidence="6 7" type="primary">ispH</name>
    <name evidence="7" type="ordered locus">RIEPE_0555</name>
</gene>
<feature type="binding site" evidence="6">
    <location>
        <position position="40"/>
    </location>
    <ligand>
        <name>isopentenyl diphosphate</name>
        <dbReference type="ChEBI" id="CHEBI:128769"/>
    </ligand>
</feature>
<feature type="binding site" evidence="6">
    <location>
        <position position="270"/>
    </location>
    <ligand>
        <name>isopentenyl diphosphate</name>
        <dbReference type="ChEBI" id="CHEBI:128769"/>
    </ligand>
</feature>
<feature type="binding site" evidence="6">
    <location>
        <position position="124"/>
    </location>
    <ligand>
        <name>(2E)-4-hydroxy-3-methylbut-2-enyl diphosphate</name>
        <dbReference type="ChEBI" id="CHEBI:128753"/>
    </ligand>
</feature>
<keyword evidence="8" id="KW-1185">Reference proteome</keyword>
<keyword evidence="6 7" id="KW-0560">Oxidoreductase</keyword>
<comment type="similarity">
    <text evidence="6">Belongs to the IspH family.</text>
</comment>
<feature type="binding site" evidence="6">
    <location>
        <position position="226"/>
    </location>
    <ligand>
        <name>(2E)-4-hydroxy-3-methylbut-2-enyl diphosphate</name>
        <dbReference type="ChEBI" id="CHEBI:128753"/>
    </ligand>
</feature>
<dbReference type="STRING" id="515618.RIEPE_0555"/>
<dbReference type="Gene3D" id="3.40.1010.20">
    <property type="entry name" value="4-hydroxy-3-methylbut-2-enyl diphosphate reductase, catalytic domain"/>
    <property type="match status" value="2"/>
</dbReference>
<feature type="binding site" evidence="6">
    <location>
        <position position="12"/>
    </location>
    <ligand>
        <name>[4Fe-4S] cluster</name>
        <dbReference type="ChEBI" id="CHEBI:49883"/>
    </ligand>
</feature>
<feature type="binding site" evidence="6">
    <location>
        <position position="198"/>
    </location>
    <ligand>
        <name>[4Fe-4S] cluster</name>
        <dbReference type="ChEBI" id="CHEBI:49883"/>
    </ligand>
</feature>
<feature type="binding site" evidence="6">
    <location>
        <position position="124"/>
    </location>
    <ligand>
        <name>isopentenyl diphosphate</name>
        <dbReference type="ChEBI" id="CHEBI:128769"/>
    </ligand>
</feature>
<keyword evidence="4 6" id="KW-0411">Iron-sulfur</keyword>
<dbReference type="GO" id="GO:0051745">
    <property type="term" value="F:4-hydroxy-3-methylbut-2-enyl diphosphate reductase activity"/>
    <property type="evidence" value="ECO:0007669"/>
    <property type="project" value="UniProtKB-UniRule"/>
</dbReference>
<feature type="binding site" evidence="6">
    <location>
        <position position="227"/>
    </location>
    <ligand>
        <name>(2E)-4-hydroxy-3-methylbut-2-enyl diphosphate</name>
        <dbReference type="ChEBI" id="CHEBI:128753"/>
    </ligand>
</feature>
<comment type="pathway">
    <text evidence="6">Isoprenoid biosynthesis; dimethylallyl diphosphate biosynthesis; dimethylallyl diphosphate from (2E)-4-hydroxy-3-methylbutenyl diphosphate: step 1/1.</text>
</comment>
<feature type="binding site" evidence="6">
    <location>
        <position position="40"/>
    </location>
    <ligand>
        <name>(2E)-4-hydroxy-3-methylbut-2-enyl diphosphate</name>
        <dbReference type="ChEBI" id="CHEBI:128753"/>
    </ligand>
</feature>
<accession>D4G8X9</accession>
<dbReference type="Pfam" id="PF02401">
    <property type="entry name" value="LYTB"/>
    <property type="match status" value="1"/>
</dbReference>
<dbReference type="RefSeq" id="WP_013087901.1">
    <property type="nucleotide sequence ID" value="NC_014109.1"/>
</dbReference>
<protein>
    <recommendedName>
        <fullName evidence="6">4-hydroxy-3-methylbut-2-enyl diphosphate reductase</fullName>
        <shortName evidence="6">HMBPP reductase</shortName>
        <ecNumber evidence="6">1.17.7.4</ecNumber>
    </recommendedName>
</protein>
<dbReference type="GO" id="GO:0051539">
    <property type="term" value="F:4 iron, 4 sulfur cluster binding"/>
    <property type="evidence" value="ECO:0007669"/>
    <property type="project" value="UniProtKB-UniRule"/>
</dbReference>
<feature type="binding site" evidence="6">
    <location>
        <position position="228"/>
    </location>
    <ligand>
        <name>isopentenyl diphosphate</name>
        <dbReference type="ChEBI" id="CHEBI:128769"/>
    </ligand>
</feature>
<comment type="catalytic activity">
    <reaction evidence="6">
        <text>isopentenyl diphosphate + 2 oxidized [2Fe-2S]-[ferredoxin] + H2O = (2E)-4-hydroxy-3-methylbut-2-enyl diphosphate + 2 reduced [2Fe-2S]-[ferredoxin] + 2 H(+)</text>
        <dbReference type="Rhea" id="RHEA:24488"/>
        <dbReference type="Rhea" id="RHEA-COMP:10000"/>
        <dbReference type="Rhea" id="RHEA-COMP:10001"/>
        <dbReference type="ChEBI" id="CHEBI:15377"/>
        <dbReference type="ChEBI" id="CHEBI:15378"/>
        <dbReference type="ChEBI" id="CHEBI:33737"/>
        <dbReference type="ChEBI" id="CHEBI:33738"/>
        <dbReference type="ChEBI" id="CHEBI:128753"/>
        <dbReference type="ChEBI" id="CHEBI:128769"/>
        <dbReference type="EC" id="1.17.7.4"/>
    </reaction>
</comment>
<feature type="binding site" evidence="6">
    <location>
        <position position="226"/>
    </location>
    <ligand>
        <name>isopentenyl diphosphate</name>
        <dbReference type="ChEBI" id="CHEBI:128769"/>
    </ligand>
</feature>
<dbReference type="KEGG" id="rip:RIEPE_0555"/>
<evidence type="ECO:0000256" key="6">
    <source>
        <dbReference type="HAMAP-Rule" id="MF_00191"/>
    </source>
</evidence>
<feature type="binding site" evidence="6">
    <location>
        <position position="73"/>
    </location>
    <ligand>
        <name>dimethylallyl diphosphate</name>
        <dbReference type="ChEBI" id="CHEBI:57623"/>
    </ligand>
</feature>
<dbReference type="HAMAP" id="MF_00191">
    <property type="entry name" value="IspH"/>
    <property type="match status" value="1"/>
</dbReference>
<evidence type="ECO:0000256" key="2">
    <source>
        <dbReference type="ARBA" id="ARBA00022723"/>
    </source>
</evidence>
<dbReference type="GO" id="GO:0019288">
    <property type="term" value="P:isopentenyl diphosphate biosynthetic process, methylerythritol 4-phosphate pathway"/>
    <property type="evidence" value="ECO:0007669"/>
    <property type="project" value="UniProtKB-UniRule"/>
</dbReference>
<sequence>MKIFLANPRGFCAGVRRSIDCVNFAMNFHKPVYVKHEIVHNTHVVEGFRKKGINFIEKISDVPDGSILIFSAHGVSRSIFLEAKNRNSLSILDATCPLVKKIHTRIHRASKNSQDVILIGDPKHPEIQGSVGHYERNERSKIHVVNSLHDIDHINLRNTEDLIFSTQTTLSIDHTKLMIKKLISKFPKVEGPSSSEICYATRNRQEALRELSKKSNTILVVGSKNSSNSNSLLKLSRKLGKEGFLIDTIKEIEKISFNRSLPIGLTAGASTPSSMIFEVIKRLNRIGFDEIQEISPFKKEKMIFRFPRFEN</sequence>
<dbReference type="Proteomes" id="UP000001700">
    <property type="component" value="Chromosome"/>
</dbReference>
<comment type="function">
    <text evidence="6">Catalyzes the conversion of 1-hydroxy-2-methyl-2-(E)-butenyl 4-diphosphate (HMBPP) into a mixture of isopentenyl diphosphate (IPP) and dimethylallyl diphosphate (DMAPP). Acts in the terminal step of the DOXP/MEP pathway for isoprenoid precursor biosynthesis.</text>
</comment>
<feature type="binding site" evidence="6">
    <location>
        <position position="227"/>
    </location>
    <ligand>
        <name>isopentenyl diphosphate</name>
        <dbReference type="ChEBI" id="CHEBI:128769"/>
    </ligand>
</feature>
<comment type="cofactor">
    <cofactor evidence="6">
        <name>[4Fe-4S] cluster</name>
        <dbReference type="ChEBI" id="CHEBI:49883"/>
    </cofactor>
    <text evidence="6">Binds 1 [4Fe-4S] cluster per subunit.</text>
</comment>
<keyword evidence="5 6" id="KW-0414">Isoprene biosynthesis</keyword>
<dbReference type="InterPro" id="IPR003451">
    <property type="entry name" value="LytB/IspH"/>
</dbReference>
<evidence type="ECO:0000256" key="5">
    <source>
        <dbReference type="ARBA" id="ARBA00023229"/>
    </source>
</evidence>
<evidence type="ECO:0000256" key="3">
    <source>
        <dbReference type="ARBA" id="ARBA00023004"/>
    </source>
</evidence>
<feature type="active site" description="Proton donor" evidence="6">
    <location>
        <position position="126"/>
    </location>
</feature>
<evidence type="ECO:0000256" key="4">
    <source>
        <dbReference type="ARBA" id="ARBA00023014"/>
    </source>
</evidence>
<feature type="binding site" evidence="6">
    <location>
        <position position="73"/>
    </location>
    <ligand>
        <name>isopentenyl diphosphate</name>
        <dbReference type="ChEBI" id="CHEBI:128769"/>
    </ligand>
</feature>
<evidence type="ECO:0000313" key="8">
    <source>
        <dbReference type="Proteomes" id="UP000001700"/>
    </source>
</evidence>
<evidence type="ECO:0000256" key="1">
    <source>
        <dbReference type="ARBA" id="ARBA00022485"/>
    </source>
</evidence>
<keyword evidence="1 6" id="KW-0004">4Fe-4S</keyword>
<dbReference type="GO" id="GO:0046872">
    <property type="term" value="F:metal ion binding"/>
    <property type="evidence" value="ECO:0007669"/>
    <property type="project" value="UniProtKB-KW"/>
</dbReference>
<proteinExistence type="inferred from homology"/>
<dbReference type="Gene3D" id="3.40.50.11270">
    <property type="match status" value="1"/>
</dbReference>
<dbReference type="CDD" id="cd13944">
    <property type="entry name" value="lytB_ispH"/>
    <property type="match status" value="1"/>
</dbReference>
<dbReference type="NCBIfam" id="TIGR00216">
    <property type="entry name" value="ispH_lytB"/>
    <property type="match status" value="1"/>
</dbReference>
<dbReference type="GO" id="GO:0050992">
    <property type="term" value="P:dimethylallyl diphosphate biosynthetic process"/>
    <property type="evidence" value="ECO:0007669"/>
    <property type="project" value="UniProtKB-UniRule"/>
</dbReference>
<feature type="binding site" evidence="6">
    <location>
        <position position="270"/>
    </location>
    <ligand>
        <name>dimethylallyl diphosphate</name>
        <dbReference type="ChEBI" id="CHEBI:57623"/>
    </ligand>
</feature>
<evidence type="ECO:0000313" key="7">
    <source>
        <dbReference type="EMBL" id="ADD79925.1"/>
    </source>
</evidence>
<dbReference type="PANTHER" id="PTHR30426">
    <property type="entry name" value="4-HYDROXY-3-METHYLBUT-2-ENYL DIPHOSPHATE REDUCTASE"/>
    <property type="match status" value="1"/>
</dbReference>
<dbReference type="EC" id="1.17.7.4" evidence="6"/>
<feature type="binding site" evidence="6">
    <location>
        <position position="40"/>
    </location>
    <ligand>
        <name>dimethylallyl diphosphate</name>
        <dbReference type="ChEBI" id="CHEBI:57623"/>
    </ligand>
</feature>
<reference evidence="7" key="1">
    <citation type="submission" date="2008-05" db="EMBL/GenBank/DDBJ databases">
        <title>Genome sequence of Riesia pediculicola USDA.</title>
        <authorList>
            <person name="Kirkness E.F."/>
        </authorList>
    </citation>
    <scope>NUCLEOTIDE SEQUENCE [LARGE SCALE GENOMIC DNA]</scope>
    <source>
        <strain evidence="7">USDA</strain>
    </source>
</reference>
<dbReference type="eggNOG" id="COG0761">
    <property type="taxonomic scope" value="Bacteria"/>
</dbReference>
<feature type="binding site" evidence="6">
    <location>
        <position position="227"/>
    </location>
    <ligand>
        <name>dimethylallyl diphosphate</name>
        <dbReference type="ChEBI" id="CHEBI:57623"/>
    </ligand>
</feature>
<feature type="binding site" evidence="6">
    <location>
        <position position="228"/>
    </location>
    <ligand>
        <name>dimethylallyl diphosphate</name>
        <dbReference type="ChEBI" id="CHEBI:57623"/>
    </ligand>
</feature>
<name>D4G8X9_RIEPU</name>
<dbReference type="AlphaFoldDB" id="D4G8X9"/>
<feature type="binding site" evidence="6">
    <location>
        <position position="228"/>
    </location>
    <ligand>
        <name>(2E)-4-hydroxy-3-methylbut-2-enyl diphosphate</name>
        <dbReference type="ChEBI" id="CHEBI:128753"/>
    </ligand>
</feature>
<dbReference type="OrthoDB" id="9804068at2"/>
<feature type="binding site" evidence="6">
    <location>
        <position position="96"/>
    </location>
    <ligand>
        <name>[4Fe-4S] cluster</name>
        <dbReference type="ChEBI" id="CHEBI:49883"/>
    </ligand>
</feature>
<comment type="pathway">
    <text evidence="6">Isoprenoid biosynthesis; isopentenyl diphosphate biosynthesis via DXP pathway; isopentenyl diphosphate from 1-deoxy-D-xylulose 5-phosphate: step 6/6.</text>
</comment>
<dbReference type="PANTHER" id="PTHR30426:SF0">
    <property type="entry name" value="4-HYDROXY-3-METHYLBUT-2-ENYL DIPHOSPHATE REDUCTASE"/>
    <property type="match status" value="1"/>
</dbReference>
<comment type="catalytic activity">
    <reaction evidence="6">
        <text>dimethylallyl diphosphate + 2 oxidized [2Fe-2S]-[ferredoxin] + H2O = (2E)-4-hydroxy-3-methylbut-2-enyl diphosphate + 2 reduced [2Fe-2S]-[ferredoxin] + 2 H(+)</text>
        <dbReference type="Rhea" id="RHEA:24825"/>
        <dbReference type="Rhea" id="RHEA-COMP:10000"/>
        <dbReference type="Rhea" id="RHEA-COMP:10001"/>
        <dbReference type="ChEBI" id="CHEBI:15377"/>
        <dbReference type="ChEBI" id="CHEBI:15378"/>
        <dbReference type="ChEBI" id="CHEBI:33737"/>
        <dbReference type="ChEBI" id="CHEBI:33738"/>
        <dbReference type="ChEBI" id="CHEBI:57623"/>
        <dbReference type="ChEBI" id="CHEBI:128753"/>
        <dbReference type="EC" id="1.17.7.4"/>
    </reaction>
</comment>
<dbReference type="HOGENOM" id="CLU_027486_1_1_6"/>
<feature type="binding site" evidence="6">
    <location>
        <position position="124"/>
    </location>
    <ligand>
        <name>dimethylallyl diphosphate</name>
        <dbReference type="ChEBI" id="CHEBI:57623"/>
    </ligand>
</feature>
<dbReference type="UniPathway" id="UPA00059">
    <property type="reaction ID" value="UER00105"/>
</dbReference>
<dbReference type="GO" id="GO:0016114">
    <property type="term" value="P:terpenoid biosynthetic process"/>
    <property type="evidence" value="ECO:0007669"/>
    <property type="project" value="UniProtKB-UniRule"/>
</dbReference>
<feature type="binding site" evidence="6">
    <location>
        <position position="73"/>
    </location>
    <ligand>
        <name>(2E)-4-hydroxy-3-methylbut-2-enyl diphosphate</name>
        <dbReference type="ChEBI" id="CHEBI:128753"/>
    </ligand>
</feature>